<evidence type="ECO:0000313" key="2">
    <source>
        <dbReference type="EMBL" id="MFC4591825.1"/>
    </source>
</evidence>
<sequence length="343" mass="37875">MAALARLEQLGASRLRSGLDEAFAQVAGRFGRREVRLRARLCVEGLLSGLERKNGWSLAEYAGEATPDGMQRLFTTAKWDADEVRDDVRDYMIGRLGDPDGVLVGDDTGFEKKGTCSAGVQRQYTGTTGKITNCQIGVFLGYTTGRGRALVDRELYVPRASWIADPGRCARAKIPDQVGFATKPQLLQAMIERAITAEVPFGWVTADEAYGDNGPLRRFLEDHRLAYVLAVSCDHHITTPAGRIRADSMVRQIPRTGWQRLSCGNGAKGERDYDWALVATTGPAHHLLIRRSIRTPSQLAFYLCHTPAPAPLHRLGAVYGSDHVVEVRSFSHMIEPRRWSPAS</sequence>
<evidence type="ECO:0000313" key="3">
    <source>
        <dbReference type="Proteomes" id="UP001595891"/>
    </source>
</evidence>
<reference evidence="3" key="1">
    <citation type="journal article" date="2019" name="Int. J. Syst. Evol. Microbiol.">
        <title>The Global Catalogue of Microorganisms (GCM) 10K type strain sequencing project: providing services to taxonomists for standard genome sequencing and annotation.</title>
        <authorList>
            <consortium name="The Broad Institute Genomics Platform"/>
            <consortium name="The Broad Institute Genome Sequencing Center for Infectious Disease"/>
            <person name="Wu L."/>
            <person name="Ma J."/>
        </authorList>
    </citation>
    <scope>NUCLEOTIDE SEQUENCE [LARGE SCALE GENOMIC DNA]</scope>
    <source>
        <strain evidence="3">CCUG 49560</strain>
    </source>
</reference>
<dbReference type="PANTHER" id="PTHR33627">
    <property type="entry name" value="TRANSPOSASE"/>
    <property type="match status" value="1"/>
</dbReference>
<comment type="caution">
    <text evidence="2">The sequence shown here is derived from an EMBL/GenBank/DDBJ whole genome shotgun (WGS) entry which is preliminary data.</text>
</comment>
<protein>
    <submittedName>
        <fullName evidence="2">IS701 family transposase</fullName>
    </submittedName>
</protein>
<feature type="domain" description="Transposase IS701-like DDE" evidence="1">
    <location>
        <begin position="28"/>
        <end position="244"/>
    </location>
</feature>
<dbReference type="PANTHER" id="PTHR33627:SF1">
    <property type="entry name" value="TRANSPOSASE"/>
    <property type="match status" value="1"/>
</dbReference>
<dbReference type="RefSeq" id="WP_380708597.1">
    <property type="nucleotide sequence ID" value="NZ_JANZYP010000042.1"/>
</dbReference>
<keyword evidence="3" id="KW-1185">Reference proteome</keyword>
<dbReference type="SUPFAM" id="SSF53098">
    <property type="entry name" value="Ribonuclease H-like"/>
    <property type="match status" value="1"/>
</dbReference>
<dbReference type="EMBL" id="JBHSFN010000038">
    <property type="protein sequence ID" value="MFC4591825.1"/>
    <property type="molecule type" value="Genomic_DNA"/>
</dbReference>
<dbReference type="Proteomes" id="UP001595891">
    <property type="component" value="Unassembled WGS sequence"/>
</dbReference>
<organism evidence="2 3">
    <name type="scientific">Sphaerisporangium corydalis</name>
    <dbReference type="NCBI Taxonomy" id="1441875"/>
    <lineage>
        <taxon>Bacteria</taxon>
        <taxon>Bacillati</taxon>
        <taxon>Actinomycetota</taxon>
        <taxon>Actinomycetes</taxon>
        <taxon>Streptosporangiales</taxon>
        <taxon>Streptosporangiaceae</taxon>
        <taxon>Sphaerisporangium</taxon>
    </lineage>
</organism>
<gene>
    <name evidence="2" type="ORF">ACFO8L_37435</name>
</gene>
<dbReference type="InterPro" id="IPR039365">
    <property type="entry name" value="IS701-like"/>
</dbReference>
<dbReference type="InterPro" id="IPR012337">
    <property type="entry name" value="RNaseH-like_sf"/>
</dbReference>
<dbReference type="InterPro" id="IPR038721">
    <property type="entry name" value="IS701-like_DDE_dom"/>
</dbReference>
<accession>A0ABV9EQ71</accession>
<dbReference type="Pfam" id="PF13546">
    <property type="entry name" value="DDE_5"/>
    <property type="match status" value="1"/>
</dbReference>
<evidence type="ECO:0000259" key="1">
    <source>
        <dbReference type="Pfam" id="PF13546"/>
    </source>
</evidence>
<name>A0ABV9EQ71_9ACTN</name>
<proteinExistence type="predicted"/>
<dbReference type="NCBIfam" id="NF033540">
    <property type="entry name" value="transpos_IS701"/>
    <property type="match status" value="1"/>
</dbReference>